<dbReference type="Proteomes" id="UP001058074">
    <property type="component" value="Unassembled WGS sequence"/>
</dbReference>
<evidence type="ECO:0000313" key="2">
    <source>
        <dbReference type="Proteomes" id="UP001058074"/>
    </source>
</evidence>
<organism evidence="1 2">
    <name type="scientific">Inconstantimicrobium mannanitabidum</name>
    <dbReference type="NCBI Taxonomy" id="1604901"/>
    <lineage>
        <taxon>Bacteria</taxon>
        <taxon>Bacillati</taxon>
        <taxon>Bacillota</taxon>
        <taxon>Clostridia</taxon>
        <taxon>Eubacteriales</taxon>
        <taxon>Clostridiaceae</taxon>
        <taxon>Inconstantimicrobium</taxon>
    </lineage>
</organism>
<reference evidence="1" key="1">
    <citation type="journal article" date="2025" name="Int. J. Syst. Evol. Microbiol.">
        <title>Inconstantimicrobium mannanitabidum sp. nov., a novel member of the family Clostridiaceae isolated from anoxic soil under the treatment of reductive soil disinfestation.</title>
        <authorList>
            <person name="Ueki A."/>
            <person name="Tonouchi A."/>
            <person name="Honma S."/>
            <person name="Kaku N."/>
            <person name="Ueki K."/>
        </authorList>
    </citation>
    <scope>NUCLEOTIDE SEQUENCE</scope>
    <source>
        <strain evidence="1">TW13</strain>
    </source>
</reference>
<comment type="caution">
    <text evidence="1">The sequence shown here is derived from an EMBL/GenBank/DDBJ whole genome shotgun (WGS) entry which is preliminary data.</text>
</comment>
<protein>
    <submittedName>
        <fullName evidence="1">N-acetyltransferase</fullName>
    </submittedName>
</protein>
<name>A0ACB5RB43_9CLOT</name>
<dbReference type="EMBL" id="BROD01000001">
    <property type="protein sequence ID" value="GKX66413.1"/>
    <property type="molecule type" value="Genomic_DNA"/>
</dbReference>
<proteinExistence type="predicted"/>
<gene>
    <name evidence="1" type="ORF">rsdtw13_16710</name>
</gene>
<evidence type="ECO:0000313" key="1">
    <source>
        <dbReference type="EMBL" id="GKX66413.1"/>
    </source>
</evidence>
<accession>A0ACB5RB43</accession>
<sequence length="139" mass="16766">MFGIRFVESNDKEFWYSLDKHLPNKEFEKKVRDKMGYIILEDEKPIGILRYNLFWDNTPFLTLIFIDWSYHKKGFGRKAMDFWEQEMKNSGYGMIMVSTQVDENAQHFYRKLGYKDCGCLVMDIPQYEQPLEMFMVKAL</sequence>
<keyword evidence="2" id="KW-1185">Reference proteome</keyword>